<dbReference type="Gene3D" id="3.30.1380.20">
    <property type="entry name" value="Trafficking protein particle complex subunit 3"/>
    <property type="match status" value="1"/>
</dbReference>
<sequence length="192" mass="22260">MGQERARDRGIFPRYTRLWLLERFGREGLNRVLNRISPQARAMLEKPVPQNWYPAEYMAEIYEAIEAEPESGGQKLLHDLGAFMAKRSMSGFLKYMVRLASVKQVINRLERIWLRYHDRGNAKGSITGKKGERYLGILSIEGYDAGPLWCKLMEGFIKAFLTQTGVRRVKTVEKTCLHKGDESCSWEISWKE</sequence>
<dbReference type="InterPro" id="IPR024096">
    <property type="entry name" value="NO_sig/Golgi_transp_ligand-bd"/>
</dbReference>
<evidence type="ECO:0000313" key="1">
    <source>
        <dbReference type="EMBL" id="MBD3365268.1"/>
    </source>
</evidence>
<comment type="caution">
    <text evidence="1">The sequence shown here is derived from an EMBL/GenBank/DDBJ whole genome shotgun (WGS) entry which is preliminary data.</text>
</comment>
<accession>A0A9D5KA29</accession>
<organism evidence="1 2">
    <name type="scientific">candidate division WOR-3 bacterium</name>
    <dbReference type="NCBI Taxonomy" id="2052148"/>
    <lineage>
        <taxon>Bacteria</taxon>
        <taxon>Bacteria division WOR-3</taxon>
    </lineage>
</organism>
<evidence type="ECO:0008006" key="3">
    <source>
        <dbReference type="Google" id="ProtNLM"/>
    </source>
</evidence>
<evidence type="ECO:0000313" key="2">
    <source>
        <dbReference type="Proteomes" id="UP000630660"/>
    </source>
</evidence>
<dbReference type="AlphaFoldDB" id="A0A9D5KA29"/>
<dbReference type="SUPFAM" id="SSF111126">
    <property type="entry name" value="Ligand-binding domain in the NO signalling and Golgi transport"/>
    <property type="match status" value="1"/>
</dbReference>
<dbReference type="Proteomes" id="UP000630660">
    <property type="component" value="Unassembled WGS sequence"/>
</dbReference>
<protein>
    <recommendedName>
        <fullName evidence="3">4-vinyl reductase 4VR domain-containing protein</fullName>
    </recommendedName>
</protein>
<reference evidence="1" key="1">
    <citation type="submission" date="2019-11" db="EMBL/GenBank/DDBJ databases">
        <title>Microbial mats filling the niche in hypersaline microbial mats.</title>
        <authorList>
            <person name="Wong H.L."/>
            <person name="Macleod F.I."/>
            <person name="White R.A. III"/>
            <person name="Burns B.P."/>
        </authorList>
    </citation>
    <scope>NUCLEOTIDE SEQUENCE</scope>
    <source>
        <strain evidence="1">Bin_327</strain>
    </source>
</reference>
<proteinExistence type="predicted"/>
<gene>
    <name evidence="1" type="ORF">GF359_08645</name>
</gene>
<dbReference type="EMBL" id="WJKJ01000288">
    <property type="protein sequence ID" value="MBD3365268.1"/>
    <property type="molecule type" value="Genomic_DNA"/>
</dbReference>
<name>A0A9D5KA29_UNCW3</name>